<dbReference type="EMBL" id="JAKCXM010000238">
    <property type="protein sequence ID" value="KAJ0397784.1"/>
    <property type="molecule type" value="Genomic_DNA"/>
</dbReference>
<dbReference type="PANTHER" id="PTHR22091:SF1">
    <property type="entry name" value="COILED-COIL DOMAIN-CONTAINING PROTEIN 77"/>
    <property type="match status" value="1"/>
</dbReference>
<feature type="region of interest" description="Disordered" evidence="2">
    <location>
        <begin position="177"/>
        <end position="211"/>
    </location>
</feature>
<dbReference type="InterPro" id="IPR037696">
    <property type="entry name" value="CCDC77"/>
</dbReference>
<accession>A0AAD5LGZ8</accession>
<dbReference type="AlphaFoldDB" id="A0AAD5LGZ8"/>
<feature type="coiled-coil region" evidence="1">
    <location>
        <begin position="223"/>
        <end position="286"/>
    </location>
</feature>
<protein>
    <recommendedName>
        <fullName evidence="5">Coiled-coil domain-containing protein 77</fullName>
    </recommendedName>
</protein>
<dbReference type="Proteomes" id="UP001209570">
    <property type="component" value="Unassembled WGS sequence"/>
</dbReference>
<feature type="coiled-coil region" evidence="1">
    <location>
        <begin position="334"/>
        <end position="429"/>
    </location>
</feature>
<keyword evidence="4" id="KW-1185">Reference proteome</keyword>
<feature type="coiled-coil region" evidence="1">
    <location>
        <begin position="81"/>
        <end position="122"/>
    </location>
</feature>
<name>A0AAD5LGZ8_PYTIN</name>
<proteinExistence type="predicted"/>
<sequence length="489" mass="56414">MGRDATSDADDDLLSYGSPRRKLSVSSAAQRPVTTAQSAEDLLAFYRRRCEQFQSERQILVDHISNVEVTKEEYHRIKWDLKMRKEEIAELEASLKKANAVIFQLKEEKLALETENEALRIQEQGDRHKIQHLLALTQPVVEEVTFFRDCRPGTTAAFPSQEAPRVYSYPSTVHLGSEPLLRGPHRPSHRDGTESAGHAASAEKPQRRRPQVLRTIYMPNQQAEVLTKTIENLQRQLQRSQEIAEERMQHTLETFADEKNRLVEAQRAMEDKYDIMEKQLEKTKRLLHMTTKDYLVLRHQSQEAERQAHEEVYALQAKCRELMKESAVATSQALQDADAIKEKAQEESAQCAQQLRDQALARERDLLILREQYAAVQEACSRRIQDLETRLSNLRSRYRALDKRRAMEMEGFTRDIANLKRQTQRLEATLYGRRVYHLRRYGVVHEGSRSREPAARDSNQLSDEISALEQRIAALAADVDEDSSLEVTA</sequence>
<evidence type="ECO:0000313" key="3">
    <source>
        <dbReference type="EMBL" id="KAJ0397784.1"/>
    </source>
</evidence>
<evidence type="ECO:0000256" key="2">
    <source>
        <dbReference type="SAM" id="MobiDB-lite"/>
    </source>
</evidence>
<evidence type="ECO:0008006" key="5">
    <source>
        <dbReference type="Google" id="ProtNLM"/>
    </source>
</evidence>
<organism evidence="3 4">
    <name type="scientific">Pythium insidiosum</name>
    <name type="common">Pythiosis disease agent</name>
    <dbReference type="NCBI Taxonomy" id="114742"/>
    <lineage>
        <taxon>Eukaryota</taxon>
        <taxon>Sar</taxon>
        <taxon>Stramenopiles</taxon>
        <taxon>Oomycota</taxon>
        <taxon>Peronosporomycetes</taxon>
        <taxon>Pythiales</taxon>
        <taxon>Pythiaceae</taxon>
        <taxon>Pythium</taxon>
    </lineage>
</organism>
<comment type="caution">
    <text evidence="3">The sequence shown here is derived from an EMBL/GenBank/DDBJ whole genome shotgun (WGS) entry which is preliminary data.</text>
</comment>
<evidence type="ECO:0000313" key="4">
    <source>
        <dbReference type="Proteomes" id="UP001209570"/>
    </source>
</evidence>
<keyword evidence="1" id="KW-0175">Coiled coil</keyword>
<dbReference type="PANTHER" id="PTHR22091">
    <property type="entry name" value="COILED-COIL DOMAIN-CONTAINING PROTEIN 77"/>
    <property type="match status" value="1"/>
</dbReference>
<gene>
    <name evidence="3" type="ORF">P43SY_006486</name>
</gene>
<reference evidence="3" key="1">
    <citation type="submission" date="2021-12" db="EMBL/GenBank/DDBJ databases">
        <title>Prjna785345.</title>
        <authorList>
            <person name="Rujirawat T."/>
            <person name="Krajaejun T."/>
        </authorList>
    </citation>
    <scope>NUCLEOTIDE SEQUENCE</scope>
    <source>
        <strain evidence="3">Pi057C3</strain>
    </source>
</reference>
<evidence type="ECO:0000256" key="1">
    <source>
        <dbReference type="SAM" id="Coils"/>
    </source>
</evidence>